<dbReference type="Pfam" id="PF00359">
    <property type="entry name" value="PTS_EIIA_2"/>
    <property type="match status" value="1"/>
</dbReference>
<dbReference type="SUPFAM" id="SSF51366">
    <property type="entry name" value="Ribulose-phoshate binding barrel"/>
    <property type="match status" value="1"/>
</dbReference>
<dbReference type="InterPro" id="IPR016152">
    <property type="entry name" value="PTrfase/Anion_transptr"/>
</dbReference>
<dbReference type="SUPFAM" id="SSF55804">
    <property type="entry name" value="Phoshotransferase/anion transport protein"/>
    <property type="match status" value="1"/>
</dbReference>
<dbReference type="Pfam" id="PF00834">
    <property type="entry name" value="Ribul_P_3_epim"/>
    <property type="match status" value="1"/>
</dbReference>
<dbReference type="InterPro" id="IPR000056">
    <property type="entry name" value="Ribul_P_3_epim-like"/>
</dbReference>
<evidence type="ECO:0000256" key="1">
    <source>
        <dbReference type="ARBA" id="ARBA00001968"/>
    </source>
</evidence>
<sequence>MGSGATPCQRLATRAGYRRSSADYLRRGGPCYLDGIIENTLKWGPYYLIAPGIALPHARPEQGANHNQISVTTLSTPVAFGNADCDPIWLLLCASATDAEAHIRTIQRISQWLDSPESVAMLQDAPNDAALFAQLTALRWMEVPMILHPSLASADPLRYAEALTALHDAPLGSLHLDIEDTSFINNITFGMKTIQAVAQYTRHPLSFHLMVSSPQRWLPWLAAIRPGWIFIHAESVQNPSEILADIRAIGAKAGLALNPATPLLPYRYLALQLDALLIMTSEPDGRGQQFIAAMCEKVSQSREHFPAAECWADGGITLRAARLLAAAGAQHLVIGRALFTTANYDVTLSQFTAL</sequence>
<dbReference type="InterPro" id="IPR013785">
    <property type="entry name" value="Aldolase_TIM"/>
</dbReference>
<name>A0A3S4EU20_SALET</name>
<organism evidence="7 8">
    <name type="scientific">Salmonella enterica subsp. enterica serovar Sanjuan</name>
    <dbReference type="NCBI Taxonomy" id="1160765"/>
    <lineage>
        <taxon>Bacteria</taxon>
        <taxon>Pseudomonadati</taxon>
        <taxon>Pseudomonadota</taxon>
        <taxon>Gammaproteobacteria</taxon>
        <taxon>Enterobacterales</taxon>
        <taxon>Enterobacteriaceae</taxon>
        <taxon>Salmonella</taxon>
    </lineage>
</organism>
<dbReference type="Gene3D" id="3.40.930.10">
    <property type="entry name" value="Mannitol-specific EII, Chain A"/>
    <property type="match status" value="1"/>
</dbReference>
<evidence type="ECO:0000256" key="5">
    <source>
        <dbReference type="ARBA" id="ARBA00023235"/>
    </source>
</evidence>
<evidence type="ECO:0000256" key="4">
    <source>
        <dbReference type="ARBA" id="ARBA00022723"/>
    </source>
</evidence>
<keyword evidence="5 7" id="KW-0413">Isomerase</keyword>
<evidence type="ECO:0000259" key="6">
    <source>
        <dbReference type="PROSITE" id="PS51094"/>
    </source>
</evidence>
<dbReference type="PROSITE" id="PS01086">
    <property type="entry name" value="RIBUL_P_3_EPIMER_2"/>
    <property type="match status" value="1"/>
</dbReference>
<evidence type="ECO:0000313" key="8">
    <source>
        <dbReference type="Proteomes" id="UP000276345"/>
    </source>
</evidence>
<comment type="cofactor">
    <cofactor evidence="1">
        <name>a divalent metal cation</name>
        <dbReference type="ChEBI" id="CHEBI:60240"/>
    </cofactor>
</comment>
<dbReference type="PROSITE" id="PS01085">
    <property type="entry name" value="RIBUL_P_3_EPIMER_1"/>
    <property type="match status" value="1"/>
</dbReference>
<dbReference type="PROSITE" id="PS51094">
    <property type="entry name" value="PTS_EIIA_TYPE_2"/>
    <property type="match status" value="1"/>
</dbReference>
<protein>
    <recommendedName>
        <fullName evidence="3">Putative epimerase LsrE</fullName>
    </recommendedName>
</protein>
<dbReference type="InterPro" id="IPR002178">
    <property type="entry name" value="PTS_EIIA_type-2_dom"/>
</dbReference>
<dbReference type="CDD" id="cd00429">
    <property type="entry name" value="RPE"/>
    <property type="match status" value="1"/>
</dbReference>
<dbReference type="Gene3D" id="3.20.20.70">
    <property type="entry name" value="Aldolase class I"/>
    <property type="match status" value="1"/>
</dbReference>
<dbReference type="AlphaFoldDB" id="A0A3S4EU20"/>
<dbReference type="GO" id="GO:0016857">
    <property type="term" value="F:racemase and epimerase activity, acting on carbohydrates and derivatives"/>
    <property type="evidence" value="ECO:0007669"/>
    <property type="project" value="InterPro"/>
</dbReference>
<evidence type="ECO:0000256" key="2">
    <source>
        <dbReference type="ARBA" id="ARBA00004162"/>
    </source>
</evidence>
<evidence type="ECO:0000313" key="7">
    <source>
        <dbReference type="EMBL" id="VEA06668.1"/>
    </source>
</evidence>
<reference evidence="7 8" key="1">
    <citation type="submission" date="2018-12" db="EMBL/GenBank/DDBJ databases">
        <authorList>
            <consortium name="Pathogen Informatics"/>
        </authorList>
    </citation>
    <scope>NUCLEOTIDE SEQUENCE [LARGE SCALE GENOMIC DNA]</scope>
    <source>
        <strain evidence="7 8">NCTC7406</strain>
    </source>
</reference>
<dbReference type="Proteomes" id="UP000276345">
    <property type="component" value="Chromosome"/>
</dbReference>
<dbReference type="NCBIfam" id="NF005944">
    <property type="entry name" value="PRK08005.1"/>
    <property type="match status" value="1"/>
</dbReference>
<dbReference type="EMBL" id="LR134142">
    <property type="protein sequence ID" value="VEA06668.1"/>
    <property type="molecule type" value="Genomic_DNA"/>
</dbReference>
<keyword evidence="4" id="KW-0479">Metal-binding</keyword>
<proteinExistence type="predicted"/>
<feature type="domain" description="PTS EIIA type-2" evidence="6">
    <location>
        <begin position="1"/>
        <end position="138"/>
    </location>
</feature>
<comment type="subcellular location">
    <subcellularLocation>
        <location evidence="2">Cell membrane</location>
        <topology evidence="2">Single-pass membrane protein</topology>
    </subcellularLocation>
</comment>
<dbReference type="InterPro" id="IPR011060">
    <property type="entry name" value="RibuloseP-bd_barrel"/>
</dbReference>
<dbReference type="GO" id="GO:0005886">
    <property type="term" value="C:plasma membrane"/>
    <property type="evidence" value="ECO:0007669"/>
    <property type="project" value="UniProtKB-SubCell"/>
</dbReference>
<gene>
    <name evidence="7" type="primary">rpe_2</name>
    <name evidence="7" type="ORF">NCTC7406_02580</name>
</gene>
<dbReference type="GO" id="GO:0046872">
    <property type="term" value="F:metal ion binding"/>
    <property type="evidence" value="ECO:0007669"/>
    <property type="project" value="UniProtKB-KW"/>
</dbReference>
<dbReference type="GO" id="GO:0005975">
    <property type="term" value="P:carbohydrate metabolic process"/>
    <property type="evidence" value="ECO:0007669"/>
    <property type="project" value="InterPro"/>
</dbReference>
<accession>A0A3S4EU20</accession>
<dbReference type="PANTHER" id="PTHR11749">
    <property type="entry name" value="RIBULOSE-5-PHOSPHATE-3-EPIMERASE"/>
    <property type="match status" value="1"/>
</dbReference>
<evidence type="ECO:0000256" key="3">
    <source>
        <dbReference type="ARBA" id="ARBA00013469"/>
    </source>
</evidence>